<organism evidence="4 5">
    <name type="scientific">Hydrogenophaga intermedia</name>
    <dbReference type="NCBI Taxonomy" id="65786"/>
    <lineage>
        <taxon>Bacteria</taxon>
        <taxon>Pseudomonadati</taxon>
        <taxon>Pseudomonadota</taxon>
        <taxon>Betaproteobacteria</taxon>
        <taxon>Burkholderiales</taxon>
        <taxon>Comamonadaceae</taxon>
        <taxon>Hydrogenophaga</taxon>
    </lineage>
</organism>
<keyword evidence="2" id="KW-0274">FAD</keyword>
<dbReference type="GO" id="GO:0004499">
    <property type="term" value="F:N,N-dimethylaniline monooxygenase activity"/>
    <property type="evidence" value="ECO:0007669"/>
    <property type="project" value="InterPro"/>
</dbReference>
<dbReference type="PANTHER" id="PTHR43539">
    <property type="entry name" value="FLAVIN-BINDING MONOOXYGENASE-LIKE PROTEIN (AFU_ORTHOLOGUE AFUA_4G09220)"/>
    <property type="match status" value="1"/>
</dbReference>
<dbReference type="InterPro" id="IPR020946">
    <property type="entry name" value="Flavin_mOase-like"/>
</dbReference>
<dbReference type="PANTHER" id="PTHR43539:SF78">
    <property type="entry name" value="FLAVIN-CONTAINING MONOOXYGENASE"/>
    <property type="match status" value="1"/>
</dbReference>
<sequence>MSESAVASRDHHPILIVGAGPAGLAVAGSLRLLGRGATVIDEATLPGSSWREHYERLHLHTVKSHSALPGLPFPDEAPRYVPRQGVVDYLEAYARHHGIEPIGGQTAVRITASSTAEHVARWRVHIANGRVLTATQLVLATGANREPRTPVLPGQDAFSGRVLHSHAYRNAAPFKGQNVLVVGMGNTGAEIALDLAEQGVGVALSVRSPVNIVLRDVLGRPTQLSSIALARLPEPIGNACATLLRNLTVGDLSRWGLRTPAASPLRQLRHEGKTPVIDVGTLARIKAGEIPVYPGIATLMRGGVRFTDGRGQAFDTILLATGYQPMLQGLFPDHPLPLDERGLPTVLHGEGELDGLHFVGFDIRQPGGLLRTIAMQAERVARHLACEPALA</sequence>
<dbReference type="RefSeq" id="WP_009519740.1">
    <property type="nucleotide sequence ID" value="NZ_CCAE010000030.1"/>
</dbReference>
<evidence type="ECO:0000256" key="1">
    <source>
        <dbReference type="ARBA" id="ARBA00022630"/>
    </source>
</evidence>
<dbReference type="Gene3D" id="3.50.50.60">
    <property type="entry name" value="FAD/NAD(P)-binding domain"/>
    <property type="match status" value="1"/>
</dbReference>
<keyword evidence="4" id="KW-0503">Monooxygenase</keyword>
<dbReference type="InterPro" id="IPR036291">
    <property type="entry name" value="NAD(P)-bd_dom_sf"/>
</dbReference>
<dbReference type="AlphaFoldDB" id="A0A1L1PM24"/>
<evidence type="ECO:0000256" key="3">
    <source>
        <dbReference type="ARBA" id="ARBA00023002"/>
    </source>
</evidence>
<dbReference type="EMBL" id="CCAE010000030">
    <property type="protein sequence ID" value="CDN88833.1"/>
    <property type="molecule type" value="Genomic_DNA"/>
</dbReference>
<dbReference type="SUPFAM" id="SSF51905">
    <property type="entry name" value="FAD/NAD(P)-binding domain"/>
    <property type="match status" value="1"/>
</dbReference>
<evidence type="ECO:0000256" key="2">
    <source>
        <dbReference type="ARBA" id="ARBA00022827"/>
    </source>
</evidence>
<reference evidence="5" key="1">
    <citation type="submission" date="2014-11" db="EMBL/GenBank/DDBJ databases">
        <title>Draft genome sequence of Hydrogenophaga intermedia S1.</title>
        <authorList>
            <person name="Gan H.M."/>
            <person name="Chew T.H."/>
            <person name="Stolz A."/>
        </authorList>
    </citation>
    <scope>NUCLEOTIDE SEQUENCE [LARGE SCALE GENOMIC DNA]</scope>
    <source>
        <strain evidence="5">S1</strain>
    </source>
</reference>
<keyword evidence="1" id="KW-0285">Flavoprotein</keyword>
<dbReference type="PRINTS" id="PR00368">
    <property type="entry name" value="FADPNR"/>
</dbReference>
<proteinExistence type="predicted"/>
<accession>A0A1L1PM24</accession>
<dbReference type="Pfam" id="PF00743">
    <property type="entry name" value="FMO-like"/>
    <property type="match status" value="1"/>
</dbReference>
<evidence type="ECO:0000313" key="5">
    <source>
        <dbReference type="Proteomes" id="UP000028878"/>
    </source>
</evidence>
<keyword evidence="3" id="KW-0560">Oxidoreductase</keyword>
<dbReference type="InterPro" id="IPR036188">
    <property type="entry name" value="FAD/NAD-bd_sf"/>
</dbReference>
<dbReference type="InterPro" id="IPR050982">
    <property type="entry name" value="Auxin_biosynth/cation_transpt"/>
</dbReference>
<name>A0A1L1PM24_HYDIT</name>
<dbReference type="GO" id="GO:0050661">
    <property type="term" value="F:NADP binding"/>
    <property type="evidence" value="ECO:0007669"/>
    <property type="project" value="InterPro"/>
</dbReference>
<dbReference type="GO" id="GO:0050660">
    <property type="term" value="F:flavin adenine dinucleotide binding"/>
    <property type="evidence" value="ECO:0007669"/>
    <property type="project" value="InterPro"/>
</dbReference>
<keyword evidence="5" id="KW-1185">Reference proteome</keyword>
<evidence type="ECO:0000313" key="4">
    <source>
        <dbReference type="EMBL" id="CDN88833.1"/>
    </source>
</evidence>
<protein>
    <submittedName>
        <fullName evidence="4">Flavin-containing monooxygenase FMO</fullName>
    </submittedName>
</protein>
<dbReference type="GO" id="GO:0005829">
    <property type="term" value="C:cytosol"/>
    <property type="evidence" value="ECO:0007669"/>
    <property type="project" value="TreeGrafter"/>
</dbReference>
<gene>
    <name evidence="4" type="ORF">BN948_03269</name>
</gene>
<dbReference type="SUPFAM" id="SSF51735">
    <property type="entry name" value="NAD(P)-binding Rossmann-fold domains"/>
    <property type="match status" value="1"/>
</dbReference>
<dbReference type="Proteomes" id="UP000028878">
    <property type="component" value="Unassembled WGS sequence"/>
</dbReference>
<dbReference type="PRINTS" id="PR00469">
    <property type="entry name" value="PNDRDTASEII"/>
</dbReference>